<sequence>MPLTDAGSEIVFRARRKYAALLADFIASARPDLNQEEQTERLSILLSIIPHMMHASELDNMYCAKLVMMNMGNMYGSLSYDIHVRKF</sequence>
<name>A0A3P7I9Y9_STRVU</name>
<keyword evidence="2" id="KW-1185">Reference proteome</keyword>
<gene>
    <name evidence="1" type="ORF">SVUK_LOCUS1284</name>
</gene>
<dbReference type="EMBL" id="UYYB01002485">
    <property type="protein sequence ID" value="VDM66286.1"/>
    <property type="molecule type" value="Genomic_DNA"/>
</dbReference>
<evidence type="ECO:0000313" key="1">
    <source>
        <dbReference type="EMBL" id="VDM66286.1"/>
    </source>
</evidence>
<evidence type="ECO:0000313" key="2">
    <source>
        <dbReference type="Proteomes" id="UP000270094"/>
    </source>
</evidence>
<dbReference type="AlphaFoldDB" id="A0A3P7I9Y9"/>
<accession>A0A3P7I9Y9</accession>
<dbReference type="Proteomes" id="UP000270094">
    <property type="component" value="Unassembled WGS sequence"/>
</dbReference>
<reference evidence="1 2" key="1">
    <citation type="submission" date="2018-11" db="EMBL/GenBank/DDBJ databases">
        <authorList>
            <consortium name="Pathogen Informatics"/>
        </authorList>
    </citation>
    <scope>NUCLEOTIDE SEQUENCE [LARGE SCALE GENOMIC DNA]</scope>
</reference>
<proteinExistence type="predicted"/>
<protein>
    <recommendedName>
        <fullName evidence="3">NR LBD domain-containing protein</fullName>
    </recommendedName>
</protein>
<evidence type="ECO:0008006" key="3">
    <source>
        <dbReference type="Google" id="ProtNLM"/>
    </source>
</evidence>
<dbReference type="OrthoDB" id="5854227at2759"/>
<organism evidence="1 2">
    <name type="scientific">Strongylus vulgaris</name>
    <name type="common">Blood worm</name>
    <dbReference type="NCBI Taxonomy" id="40348"/>
    <lineage>
        <taxon>Eukaryota</taxon>
        <taxon>Metazoa</taxon>
        <taxon>Ecdysozoa</taxon>
        <taxon>Nematoda</taxon>
        <taxon>Chromadorea</taxon>
        <taxon>Rhabditida</taxon>
        <taxon>Rhabditina</taxon>
        <taxon>Rhabditomorpha</taxon>
        <taxon>Strongyloidea</taxon>
        <taxon>Strongylidae</taxon>
        <taxon>Strongylus</taxon>
    </lineage>
</organism>